<dbReference type="Proteomes" id="UP000886852">
    <property type="component" value="Unassembled WGS sequence"/>
</dbReference>
<dbReference type="PANTHER" id="PTHR20858:SF17">
    <property type="entry name" value="HYDROXYMETHYLPYRIMIDINE_PHOSPHOMETHYLPYRIMIDINE KINASE THI20-RELATED"/>
    <property type="match status" value="1"/>
</dbReference>
<gene>
    <name evidence="2" type="ORF">IAC72_04870</name>
</gene>
<reference evidence="2" key="2">
    <citation type="journal article" date="2021" name="PeerJ">
        <title>Extensive microbial diversity within the chicken gut microbiome revealed by metagenomics and culture.</title>
        <authorList>
            <person name="Gilroy R."/>
            <person name="Ravi A."/>
            <person name="Getino M."/>
            <person name="Pursley I."/>
            <person name="Horton D.L."/>
            <person name="Alikhan N.F."/>
            <person name="Baker D."/>
            <person name="Gharbi K."/>
            <person name="Hall N."/>
            <person name="Watson M."/>
            <person name="Adriaenssens E.M."/>
            <person name="Foster-Nyarko E."/>
            <person name="Jarju S."/>
            <person name="Secka A."/>
            <person name="Antonio M."/>
            <person name="Oren A."/>
            <person name="Chaudhuri R.R."/>
            <person name="La Ragione R."/>
            <person name="Hildebrand F."/>
            <person name="Pallen M.J."/>
        </authorList>
    </citation>
    <scope>NUCLEOTIDE SEQUENCE</scope>
    <source>
        <strain evidence="2">ChiHjej12B11-7776</strain>
    </source>
</reference>
<keyword evidence="2" id="KW-0418">Kinase</keyword>
<dbReference type="Gene3D" id="3.40.1190.20">
    <property type="match status" value="1"/>
</dbReference>
<reference evidence="2" key="1">
    <citation type="submission" date="2020-10" db="EMBL/GenBank/DDBJ databases">
        <authorList>
            <person name="Gilroy R."/>
        </authorList>
    </citation>
    <scope>NUCLEOTIDE SEQUENCE</scope>
    <source>
        <strain evidence="2">ChiHjej12B11-7776</strain>
    </source>
</reference>
<keyword evidence="2" id="KW-0808">Transferase</keyword>
<feature type="domain" description="Pyridoxamine kinase/Phosphomethylpyrimidine kinase" evidence="1">
    <location>
        <begin position="18"/>
        <end position="250"/>
    </location>
</feature>
<dbReference type="PANTHER" id="PTHR20858">
    <property type="entry name" value="PHOSPHOMETHYLPYRIMIDINE KINASE"/>
    <property type="match status" value="1"/>
</dbReference>
<protein>
    <submittedName>
        <fullName evidence="2">Bifunctional hydroxymethylpyrimidine kinase/phosphomethylpyrimidine kinase</fullName>
    </submittedName>
</protein>
<dbReference type="InterPro" id="IPR029056">
    <property type="entry name" value="Ribokinase-like"/>
</dbReference>
<dbReference type="GO" id="GO:0005829">
    <property type="term" value="C:cytosol"/>
    <property type="evidence" value="ECO:0007669"/>
    <property type="project" value="TreeGrafter"/>
</dbReference>
<sequence length="270" mass="29380">MKKILIFNDISGLGNCSMSANLPVFSALGHYCMPVITSAYSCQTGFGDFHCFANDKVGVFAKDIVAQWTPDAVYSGYCHNSDVVRQISEAKGALPLFVDPVMGDNGKLYPVFDDDYVQQMKKLVRGAFCITPNLTEACLLADEDYNELQKHFNAPGFLGLCGKIFADFTRKTGCCSAVITGIPCGELIGNVVLRGNEPAAFVTNDRVNVNYSGTGDVFSSVLLGTMLKGYGIVEATQIAANFVGKAAEQTQRERRFGVDFCKVLHLLFRL</sequence>
<proteinExistence type="predicted"/>
<comment type="caution">
    <text evidence="2">The sequence shown here is derived from an EMBL/GenBank/DDBJ whole genome shotgun (WGS) entry which is preliminary data.</text>
</comment>
<evidence type="ECO:0000313" key="3">
    <source>
        <dbReference type="Proteomes" id="UP000886852"/>
    </source>
</evidence>
<accession>A0A9D1MYG8</accession>
<dbReference type="AlphaFoldDB" id="A0A9D1MYG8"/>
<evidence type="ECO:0000259" key="1">
    <source>
        <dbReference type="Pfam" id="PF08543"/>
    </source>
</evidence>
<name>A0A9D1MYG8_9BACT</name>
<dbReference type="EMBL" id="DVOC01000084">
    <property type="protein sequence ID" value="HIU91323.1"/>
    <property type="molecule type" value="Genomic_DNA"/>
</dbReference>
<evidence type="ECO:0000313" key="2">
    <source>
        <dbReference type="EMBL" id="HIU91323.1"/>
    </source>
</evidence>
<organism evidence="2 3">
    <name type="scientific">Candidatus Fimimonas merdipullorum</name>
    <dbReference type="NCBI Taxonomy" id="2840822"/>
    <lineage>
        <taxon>Bacteria</taxon>
        <taxon>Pseudomonadati</taxon>
        <taxon>Myxococcota</taxon>
        <taxon>Myxococcia</taxon>
        <taxon>Myxococcales</taxon>
        <taxon>Cystobacterineae</taxon>
        <taxon>Myxococcaceae</taxon>
        <taxon>Myxococcaceae incertae sedis</taxon>
        <taxon>Candidatus Fimimonas</taxon>
    </lineage>
</organism>
<dbReference type="GO" id="GO:0008902">
    <property type="term" value="F:hydroxymethylpyrimidine kinase activity"/>
    <property type="evidence" value="ECO:0007669"/>
    <property type="project" value="TreeGrafter"/>
</dbReference>
<dbReference type="GO" id="GO:0009228">
    <property type="term" value="P:thiamine biosynthetic process"/>
    <property type="evidence" value="ECO:0007669"/>
    <property type="project" value="TreeGrafter"/>
</dbReference>
<dbReference type="GO" id="GO:0008972">
    <property type="term" value="F:phosphomethylpyrimidine kinase activity"/>
    <property type="evidence" value="ECO:0007669"/>
    <property type="project" value="TreeGrafter"/>
</dbReference>
<dbReference type="InterPro" id="IPR013749">
    <property type="entry name" value="PM/HMP-P_kinase-1"/>
</dbReference>
<dbReference type="SUPFAM" id="SSF53613">
    <property type="entry name" value="Ribokinase-like"/>
    <property type="match status" value="1"/>
</dbReference>
<dbReference type="Pfam" id="PF08543">
    <property type="entry name" value="Phos_pyr_kin"/>
    <property type="match status" value="1"/>
</dbReference>